<keyword evidence="3 5" id="KW-1133">Transmembrane helix</keyword>
<evidence type="ECO:0000259" key="6">
    <source>
        <dbReference type="Pfam" id="PF12051"/>
    </source>
</evidence>
<sequence>MLERDVSSVPSEMVSYDKVDPLPTENPFYFNEDSKINQFVQKAEKKFPFVHMSIFLLIIPLMAFLMAMFYIGGIWEPTAKDKLNNLKYIIVNEDEGCVSPICQAIGLNSNLNIGNSYAELNSQGYGQFEVITGDEAKAIDLIDKQDCWISLHIPKSFTSDIISNLKAINATKYKDVTVDQYYSEARSYTTVNFAKKTLSKLTRGLFLKLVENFEDKGGFKPEFLFNSIIYKENSLRTVEEYGQYFCTFVSFILLWIGTIATALITHFVFPLENHWIEKKDVNHAIAKTISAKALTCGIIMFVISLIISIIPLCCGNVRMDKSYAAVLFFFFFFSLSGLGVNNLLVHLFHFINFYLVACAFMILQFITCGGVIHRDLQFGFFKIGKAFPMFSAVREIKYIYWGEGKHHQAGNILIILGWAVVFLAASFYLYYLELKVKRAKYLKRNSKN</sequence>
<accession>A0A1Y1VVP9</accession>
<dbReference type="OrthoDB" id="538718at2759"/>
<organism evidence="7 8">
    <name type="scientific">Anaeromyces robustus</name>
    <dbReference type="NCBI Taxonomy" id="1754192"/>
    <lineage>
        <taxon>Eukaryota</taxon>
        <taxon>Fungi</taxon>
        <taxon>Fungi incertae sedis</taxon>
        <taxon>Chytridiomycota</taxon>
        <taxon>Chytridiomycota incertae sedis</taxon>
        <taxon>Neocallimastigomycetes</taxon>
        <taxon>Neocallimastigales</taxon>
        <taxon>Neocallimastigaceae</taxon>
        <taxon>Anaeromyces</taxon>
    </lineage>
</organism>
<proteinExistence type="predicted"/>
<dbReference type="EMBL" id="MCFG01000465">
    <property type="protein sequence ID" value="ORX65368.1"/>
    <property type="molecule type" value="Genomic_DNA"/>
</dbReference>
<dbReference type="PANTHER" id="PTHR43077">
    <property type="entry name" value="TRANSPORT PERMEASE YVFS-RELATED"/>
    <property type="match status" value="1"/>
</dbReference>
<dbReference type="Proteomes" id="UP000193944">
    <property type="component" value="Unassembled WGS sequence"/>
</dbReference>
<feature type="transmembrane region" description="Helical" evidence="5">
    <location>
        <begin position="412"/>
        <end position="431"/>
    </location>
</feature>
<dbReference type="STRING" id="1754192.A0A1Y1VVP9"/>
<evidence type="ECO:0000256" key="3">
    <source>
        <dbReference type="ARBA" id="ARBA00022989"/>
    </source>
</evidence>
<evidence type="ECO:0000313" key="8">
    <source>
        <dbReference type="Proteomes" id="UP000193944"/>
    </source>
</evidence>
<evidence type="ECO:0000256" key="2">
    <source>
        <dbReference type="ARBA" id="ARBA00022692"/>
    </source>
</evidence>
<feature type="transmembrane region" description="Helical" evidence="5">
    <location>
        <begin position="324"/>
        <end position="345"/>
    </location>
</feature>
<dbReference type="InterPro" id="IPR022703">
    <property type="entry name" value="DUF3533"/>
</dbReference>
<protein>
    <recommendedName>
        <fullName evidence="6">DUF3533 domain-containing protein</fullName>
    </recommendedName>
</protein>
<evidence type="ECO:0000256" key="5">
    <source>
        <dbReference type="SAM" id="Phobius"/>
    </source>
</evidence>
<evidence type="ECO:0000256" key="4">
    <source>
        <dbReference type="ARBA" id="ARBA00023136"/>
    </source>
</evidence>
<feature type="transmembrane region" description="Helical" evidence="5">
    <location>
        <begin position="244"/>
        <end position="269"/>
    </location>
</feature>
<comment type="subcellular location">
    <subcellularLocation>
        <location evidence="1">Membrane</location>
        <topology evidence="1">Multi-pass membrane protein</topology>
    </subcellularLocation>
</comment>
<keyword evidence="8" id="KW-1185">Reference proteome</keyword>
<reference evidence="7 8" key="2">
    <citation type="submission" date="2016-08" db="EMBL/GenBank/DDBJ databases">
        <title>Pervasive Adenine N6-methylation of Active Genes in Fungi.</title>
        <authorList>
            <consortium name="DOE Joint Genome Institute"/>
            <person name="Mondo S.J."/>
            <person name="Dannebaum R.O."/>
            <person name="Kuo R.C."/>
            <person name="Labutti K."/>
            <person name="Haridas S."/>
            <person name="Kuo A."/>
            <person name="Salamov A."/>
            <person name="Ahrendt S.R."/>
            <person name="Lipzen A."/>
            <person name="Sullivan W."/>
            <person name="Andreopoulos W.B."/>
            <person name="Clum A."/>
            <person name="Lindquist E."/>
            <person name="Daum C."/>
            <person name="Ramamoorthy G.K."/>
            <person name="Gryganskyi A."/>
            <person name="Culley D."/>
            <person name="Magnuson J.K."/>
            <person name="James T.Y."/>
            <person name="O'Malley M.A."/>
            <person name="Stajich J.E."/>
            <person name="Spatafora J.W."/>
            <person name="Visel A."/>
            <person name="Grigoriev I.V."/>
        </authorList>
    </citation>
    <scope>NUCLEOTIDE SEQUENCE [LARGE SCALE GENOMIC DNA]</scope>
    <source>
        <strain evidence="7 8">S4</strain>
    </source>
</reference>
<feature type="transmembrane region" description="Helical" evidence="5">
    <location>
        <begin position="351"/>
        <end position="372"/>
    </location>
</feature>
<dbReference type="GO" id="GO:0016020">
    <property type="term" value="C:membrane"/>
    <property type="evidence" value="ECO:0007669"/>
    <property type="project" value="UniProtKB-SubCell"/>
</dbReference>
<feature type="domain" description="DUF3533" evidence="6">
    <location>
        <begin position="56"/>
        <end position="422"/>
    </location>
</feature>
<keyword evidence="2 5" id="KW-0812">Transmembrane</keyword>
<feature type="transmembrane region" description="Helical" evidence="5">
    <location>
        <begin position="49"/>
        <end position="72"/>
    </location>
</feature>
<dbReference type="PANTHER" id="PTHR43077:SF10">
    <property type="entry name" value="TRANSPORT PERMEASE PROTEIN"/>
    <property type="match status" value="1"/>
</dbReference>
<dbReference type="AlphaFoldDB" id="A0A1Y1VVP9"/>
<name>A0A1Y1VVP9_9FUNG</name>
<evidence type="ECO:0000256" key="1">
    <source>
        <dbReference type="ARBA" id="ARBA00004141"/>
    </source>
</evidence>
<comment type="caution">
    <text evidence="7">The sequence shown here is derived from an EMBL/GenBank/DDBJ whole genome shotgun (WGS) entry which is preliminary data.</text>
</comment>
<dbReference type="Pfam" id="PF12051">
    <property type="entry name" value="DUF3533"/>
    <property type="match status" value="1"/>
</dbReference>
<dbReference type="InterPro" id="IPR051328">
    <property type="entry name" value="T7SS_ABC-Transporter"/>
</dbReference>
<evidence type="ECO:0000313" key="7">
    <source>
        <dbReference type="EMBL" id="ORX65368.1"/>
    </source>
</evidence>
<feature type="transmembrane region" description="Helical" evidence="5">
    <location>
        <begin position="289"/>
        <end position="312"/>
    </location>
</feature>
<gene>
    <name evidence="7" type="ORF">BCR32DRAFT_115150</name>
</gene>
<reference evidence="7 8" key="1">
    <citation type="submission" date="2016-08" db="EMBL/GenBank/DDBJ databases">
        <title>A Parts List for Fungal Cellulosomes Revealed by Comparative Genomics.</title>
        <authorList>
            <consortium name="DOE Joint Genome Institute"/>
            <person name="Haitjema C.H."/>
            <person name="Gilmore S.P."/>
            <person name="Henske J.K."/>
            <person name="Solomon K.V."/>
            <person name="De Groot R."/>
            <person name="Kuo A."/>
            <person name="Mondo S.J."/>
            <person name="Salamov A.A."/>
            <person name="Labutti K."/>
            <person name="Zhao Z."/>
            <person name="Chiniquy J."/>
            <person name="Barry K."/>
            <person name="Brewer H.M."/>
            <person name="Purvine S.O."/>
            <person name="Wright A.T."/>
            <person name="Boxma B."/>
            <person name="Van Alen T."/>
            <person name="Hackstein J.H."/>
            <person name="Baker S.E."/>
            <person name="Grigoriev I.V."/>
            <person name="O'Malley M.A."/>
        </authorList>
    </citation>
    <scope>NUCLEOTIDE SEQUENCE [LARGE SCALE GENOMIC DNA]</scope>
    <source>
        <strain evidence="7 8">S4</strain>
    </source>
</reference>
<keyword evidence="4 5" id="KW-0472">Membrane</keyword>